<sequence>MHLDLIKSKIDECRYADVREFTDDCQLIAQNARAYNKNFPSAIESVENLMAVGQAALEKVALKHFTRNTNLWKNWTRAHEGRRYSRSRNFAKNSY</sequence>
<accession>A0ABV2AK59</accession>
<name>A0ABV2AK59_9EUKA</name>
<keyword evidence="1 2" id="KW-0103">Bromodomain</keyword>
<protein>
    <submittedName>
        <fullName evidence="4">Transcriptional regulator</fullName>
    </submittedName>
</protein>
<feature type="domain" description="Bromo" evidence="3">
    <location>
        <begin position="1"/>
        <end position="43"/>
    </location>
</feature>
<dbReference type="InterPro" id="IPR001487">
    <property type="entry name" value="Bromodomain"/>
</dbReference>
<dbReference type="Gene3D" id="1.20.920.10">
    <property type="entry name" value="Bromodomain-like"/>
    <property type="match status" value="1"/>
</dbReference>
<dbReference type="Pfam" id="PF00439">
    <property type="entry name" value="Bromodomain"/>
    <property type="match status" value="1"/>
</dbReference>
<dbReference type="InterPro" id="IPR036427">
    <property type="entry name" value="Bromodomain-like_sf"/>
</dbReference>
<keyword evidence="5" id="KW-1185">Reference proteome</keyword>
<dbReference type="EMBL" id="JBDODL010000424">
    <property type="protein sequence ID" value="MES1919859.1"/>
    <property type="molecule type" value="Genomic_DNA"/>
</dbReference>
<organism evidence="4 5">
    <name type="scientific">Bonamia ostreae</name>
    <dbReference type="NCBI Taxonomy" id="126728"/>
    <lineage>
        <taxon>Eukaryota</taxon>
        <taxon>Sar</taxon>
        <taxon>Rhizaria</taxon>
        <taxon>Endomyxa</taxon>
        <taxon>Ascetosporea</taxon>
        <taxon>Haplosporida</taxon>
        <taxon>Bonamia</taxon>
    </lineage>
</organism>
<dbReference type="PROSITE" id="PS50014">
    <property type="entry name" value="BROMODOMAIN_2"/>
    <property type="match status" value="1"/>
</dbReference>
<gene>
    <name evidence="4" type="primary">SNF2</name>
    <name evidence="4" type="ORF">MHBO_001614</name>
</gene>
<comment type="caution">
    <text evidence="4">The sequence shown here is derived from an EMBL/GenBank/DDBJ whole genome shotgun (WGS) entry which is preliminary data.</text>
</comment>
<evidence type="ECO:0000313" key="5">
    <source>
        <dbReference type="Proteomes" id="UP001439008"/>
    </source>
</evidence>
<evidence type="ECO:0000259" key="3">
    <source>
        <dbReference type="PROSITE" id="PS50014"/>
    </source>
</evidence>
<evidence type="ECO:0000256" key="1">
    <source>
        <dbReference type="ARBA" id="ARBA00023117"/>
    </source>
</evidence>
<proteinExistence type="predicted"/>
<evidence type="ECO:0000313" key="4">
    <source>
        <dbReference type="EMBL" id="MES1919859.1"/>
    </source>
</evidence>
<dbReference type="SUPFAM" id="SSF47370">
    <property type="entry name" value="Bromodomain"/>
    <property type="match status" value="1"/>
</dbReference>
<dbReference type="Proteomes" id="UP001439008">
    <property type="component" value="Unassembled WGS sequence"/>
</dbReference>
<evidence type="ECO:0000256" key="2">
    <source>
        <dbReference type="PROSITE-ProRule" id="PRU00035"/>
    </source>
</evidence>
<reference evidence="4 5" key="1">
    <citation type="journal article" date="2024" name="BMC Biol.">
        <title>Comparative genomics of Ascetosporea gives new insight into the evolutionary basis for animal parasitism in Rhizaria.</title>
        <authorList>
            <person name="Hiltunen Thoren M."/>
            <person name="Onut-Brannstrom I."/>
            <person name="Alfjorden A."/>
            <person name="Peckova H."/>
            <person name="Swords F."/>
            <person name="Hooper C."/>
            <person name="Holzer A.S."/>
            <person name="Bass D."/>
            <person name="Burki F."/>
        </authorList>
    </citation>
    <scope>NUCLEOTIDE SEQUENCE [LARGE SCALE GENOMIC DNA]</scope>
    <source>
        <strain evidence="4">20-A016</strain>
    </source>
</reference>